<dbReference type="Pfam" id="PF02668">
    <property type="entry name" value="TauD"/>
    <property type="match status" value="1"/>
</dbReference>
<dbReference type="EMBL" id="FNBW01000022">
    <property type="protein sequence ID" value="SDG55607.1"/>
    <property type="molecule type" value="Genomic_DNA"/>
</dbReference>
<accession>A0A8G2EYG6</accession>
<dbReference type="AlphaFoldDB" id="A0A8G2EYG6"/>
<comment type="similarity">
    <text evidence="1">Belongs to the TfdA dioxygenase family.</text>
</comment>
<comment type="caution">
    <text evidence="7">The sequence shown here is derived from an EMBL/GenBank/DDBJ whole genome shotgun (WGS) entry which is preliminary data.</text>
</comment>
<evidence type="ECO:0000313" key="7">
    <source>
        <dbReference type="EMBL" id="SDG55607.1"/>
    </source>
</evidence>
<dbReference type="SUPFAM" id="SSF51197">
    <property type="entry name" value="Clavaminate synthase-like"/>
    <property type="match status" value="1"/>
</dbReference>
<dbReference type="PANTHER" id="PTHR43779">
    <property type="entry name" value="DIOXYGENASE RV0097-RELATED"/>
    <property type="match status" value="1"/>
</dbReference>
<dbReference type="GO" id="GO:0016706">
    <property type="term" value="F:2-oxoglutarate-dependent dioxygenase activity"/>
    <property type="evidence" value="ECO:0007669"/>
    <property type="project" value="UniProtKB-ARBA"/>
</dbReference>
<feature type="domain" description="TauD/TfdA-like" evidence="6">
    <location>
        <begin position="6"/>
        <end position="275"/>
    </location>
</feature>
<evidence type="ECO:0000256" key="1">
    <source>
        <dbReference type="ARBA" id="ARBA00005896"/>
    </source>
</evidence>
<evidence type="ECO:0000256" key="2">
    <source>
        <dbReference type="ARBA" id="ARBA00022723"/>
    </source>
</evidence>
<keyword evidence="2" id="KW-0479">Metal-binding</keyword>
<gene>
    <name evidence="7" type="ORF">SAMN05660686_04831</name>
</gene>
<sequence length="295" mass="32825">MTAFTIAPVHDEFGARLTGPDLKRPLTDALVEEIRDAIDAYSFLVFPGQHLQDDQQLALTRALGEPEANHVTLGTTGQVEHFHTIGNVMEDGTKYGNDHQRTVFQTGNNLWHSDSSFRSVPTFVSIMSAHEVPAQGGETEFVSGRAAYGRLSVDEQARLDPLVCIHDYVYSRSKVAPVSESHAASLPPVRQRLVRANPRTGARNIYIGSHAKEIEGWNHDESRVLLDALLAEATRPASIYRHPWQAGDLVIWDNRCLLHRGAGYDADAYRRRMRQTRVHGICNTMEEAVPPLAAE</sequence>
<reference evidence="7 8" key="1">
    <citation type="submission" date="2016-10" db="EMBL/GenBank/DDBJ databases">
        <authorList>
            <person name="Varghese N."/>
            <person name="Submissions S."/>
        </authorList>
    </citation>
    <scope>NUCLEOTIDE SEQUENCE [LARGE SCALE GENOMIC DNA]</scope>
    <source>
        <strain evidence="7 8">DSM 18839</strain>
    </source>
</reference>
<keyword evidence="3 7" id="KW-0223">Dioxygenase</keyword>
<evidence type="ECO:0000259" key="6">
    <source>
        <dbReference type="Pfam" id="PF02668"/>
    </source>
</evidence>
<dbReference type="InterPro" id="IPR051178">
    <property type="entry name" value="TfdA_dioxygenase"/>
</dbReference>
<dbReference type="GO" id="GO:0046872">
    <property type="term" value="F:metal ion binding"/>
    <property type="evidence" value="ECO:0007669"/>
    <property type="project" value="UniProtKB-KW"/>
</dbReference>
<dbReference type="InterPro" id="IPR042098">
    <property type="entry name" value="TauD-like_sf"/>
</dbReference>
<protein>
    <submittedName>
        <fullName evidence="7">Alpha-ketoglutarate-dependent 2,4-dichlorophenoxyacetate dioxygenase</fullName>
    </submittedName>
</protein>
<keyword evidence="5" id="KW-0408">Iron</keyword>
<dbReference type="OrthoDB" id="7346227at2"/>
<evidence type="ECO:0000256" key="5">
    <source>
        <dbReference type="ARBA" id="ARBA00023004"/>
    </source>
</evidence>
<dbReference type="PANTHER" id="PTHR43779:SF3">
    <property type="entry name" value="(3R)-3-[(CARBOXYMETHYL)AMINO]FATTY ACID OXYGENASE_DECARBOXYLASE"/>
    <property type="match status" value="1"/>
</dbReference>
<dbReference type="Gene3D" id="3.60.130.10">
    <property type="entry name" value="Clavaminate synthase-like"/>
    <property type="match status" value="1"/>
</dbReference>
<name>A0A8G2EYG6_9PROT</name>
<keyword evidence="8" id="KW-1185">Reference proteome</keyword>
<dbReference type="InterPro" id="IPR003819">
    <property type="entry name" value="TauD/TfdA-like"/>
</dbReference>
<keyword evidence="4" id="KW-0560">Oxidoreductase</keyword>
<dbReference type="Proteomes" id="UP000198615">
    <property type="component" value="Unassembled WGS sequence"/>
</dbReference>
<dbReference type="RefSeq" id="WP_093154466.1">
    <property type="nucleotide sequence ID" value="NZ_FNBW01000022.1"/>
</dbReference>
<organism evidence="7 8">
    <name type="scientific">Thalassobaculum litoreum DSM 18839</name>
    <dbReference type="NCBI Taxonomy" id="1123362"/>
    <lineage>
        <taxon>Bacteria</taxon>
        <taxon>Pseudomonadati</taxon>
        <taxon>Pseudomonadota</taxon>
        <taxon>Alphaproteobacteria</taxon>
        <taxon>Rhodospirillales</taxon>
        <taxon>Thalassobaculaceae</taxon>
        <taxon>Thalassobaculum</taxon>
    </lineage>
</organism>
<evidence type="ECO:0000313" key="8">
    <source>
        <dbReference type="Proteomes" id="UP000198615"/>
    </source>
</evidence>
<evidence type="ECO:0000256" key="4">
    <source>
        <dbReference type="ARBA" id="ARBA00023002"/>
    </source>
</evidence>
<proteinExistence type="inferred from homology"/>
<evidence type="ECO:0000256" key="3">
    <source>
        <dbReference type="ARBA" id="ARBA00022964"/>
    </source>
</evidence>